<dbReference type="RefSeq" id="WP_229158433.1">
    <property type="nucleotide sequence ID" value="NZ_JAJEWP010000001.1"/>
</dbReference>
<name>A0ABS8G5T3_9ALTE</name>
<dbReference type="Proteomes" id="UP001520878">
    <property type="component" value="Unassembled WGS sequence"/>
</dbReference>
<gene>
    <name evidence="1" type="ORF">LJ739_06870</name>
</gene>
<protein>
    <submittedName>
        <fullName evidence="1">Uncharacterized protein</fullName>
    </submittedName>
</protein>
<keyword evidence="2" id="KW-1185">Reference proteome</keyword>
<sequence>MNIKRMLAKWLAPEINRQLAYFWPVLPGDWVYHKGLNEEFKVISVAQRTATVKATGCKQRKVAISALRTIKRSPKLKTEEAA</sequence>
<dbReference type="EMBL" id="JAJEWP010000001">
    <property type="protein sequence ID" value="MCC2615959.1"/>
    <property type="molecule type" value="Genomic_DNA"/>
</dbReference>
<evidence type="ECO:0000313" key="1">
    <source>
        <dbReference type="EMBL" id="MCC2615959.1"/>
    </source>
</evidence>
<evidence type="ECO:0000313" key="2">
    <source>
        <dbReference type="Proteomes" id="UP001520878"/>
    </source>
</evidence>
<comment type="caution">
    <text evidence="1">The sequence shown here is derived from an EMBL/GenBank/DDBJ whole genome shotgun (WGS) entry which is preliminary data.</text>
</comment>
<reference evidence="1 2" key="1">
    <citation type="submission" date="2021-10" db="EMBL/GenBank/DDBJ databases">
        <title>Draft genome of Aestuariibacter halophilus JC2043.</title>
        <authorList>
            <person name="Emsley S.A."/>
            <person name="Pfannmuller K.M."/>
            <person name="Ushijima B."/>
            <person name="Saw J.H."/>
            <person name="Videau P."/>
        </authorList>
    </citation>
    <scope>NUCLEOTIDE SEQUENCE [LARGE SCALE GENOMIC DNA]</scope>
    <source>
        <strain evidence="1 2">JC2043</strain>
    </source>
</reference>
<proteinExistence type="predicted"/>
<organism evidence="1 2">
    <name type="scientific">Fluctibacter halophilus</name>
    <dbReference type="NCBI Taxonomy" id="226011"/>
    <lineage>
        <taxon>Bacteria</taxon>
        <taxon>Pseudomonadati</taxon>
        <taxon>Pseudomonadota</taxon>
        <taxon>Gammaproteobacteria</taxon>
        <taxon>Alteromonadales</taxon>
        <taxon>Alteromonadaceae</taxon>
        <taxon>Fluctibacter</taxon>
    </lineage>
</organism>
<accession>A0ABS8G5T3</accession>